<dbReference type="Gene3D" id="3.40.640.10">
    <property type="entry name" value="Type I PLP-dependent aspartate aminotransferase-like (Major domain)"/>
    <property type="match status" value="2"/>
</dbReference>
<comment type="cofactor">
    <cofactor evidence="1">
        <name>pyridoxal 5'-phosphate</name>
        <dbReference type="ChEBI" id="CHEBI:597326"/>
    </cofactor>
</comment>
<evidence type="ECO:0000256" key="4">
    <source>
        <dbReference type="ARBA" id="ARBA00022679"/>
    </source>
</evidence>
<evidence type="ECO:0000256" key="3">
    <source>
        <dbReference type="ARBA" id="ARBA00022576"/>
    </source>
</evidence>
<dbReference type="GO" id="GO:0008483">
    <property type="term" value="F:transaminase activity"/>
    <property type="evidence" value="ECO:0007669"/>
    <property type="project" value="UniProtKB-KW"/>
</dbReference>
<evidence type="ECO:0000256" key="2">
    <source>
        <dbReference type="ARBA" id="ARBA00008954"/>
    </source>
</evidence>
<dbReference type="PROSITE" id="PS00600">
    <property type="entry name" value="AA_TRANSFER_CLASS_3"/>
    <property type="match status" value="1"/>
</dbReference>
<dbReference type="GO" id="GO:0005739">
    <property type="term" value="C:mitochondrion"/>
    <property type="evidence" value="ECO:0007669"/>
    <property type="project" value="TreeGrafter"/>
</dbReference>
<dbReference type="PANTHER" id="PTHR43206">
    <property type="entry name" value="AMINOTRANSFERASE"/>
    <property type="match status" value="1"/>
</dbReference>
<keyword evidence="5 6" id="KW-0663">Pyridoxal phosphate</keyword>
<dbReference type="GO" id="GO:0030170">
    <property type="term" value="F:pyridoxal phosphate binding"/>
    <property type="evidence" value="ECO:0007669"/>
    <property type="project" value="InterPro"/>
</dbReference>
<keyword evidence="3 7" id="KW-0032">Aminotransferase</keyword>
<dbReference type="PIRSF" id="PIRSF000521">
    <property type="entry name" value="Transaminase_4ab_Lys_Orn"/>
    <property type="match status" value="1"/>
</dbReference>
<name>C9SX33_VERA1</name>
<dbReference type="PANTHER" id="PTHR43206:SF1">
    <property type="entry name" value="4-AMINOBUTYRATE AMINOTRANSFERASE, MITOCHONDRIAL"/>
    <property type="match status" value="1"/>
</dbReference>
<dbReference type="AlphaFoldDB" id="C9SX33"/>
<dbReference type="InterPro" id="IPR005814">
    <property type="entry name" value="Aminotrans_3"/>
</dbReference>
<accession>C9SX33</accession>
<proteinExistence type="inferred from homology"/>
<evidence type="ECO:0000256" key="6">
    <source>
        <dbReference type="RuleBase" id="RU003560"/>
    </source>
</evidence>
<evidence type="ECO:0000313" key="8">
    <source>
        <dbReference type="Proteomes" id="UP000008698"/>
    </source>
</evidence>
<evidence type="ECO:0000256" key="1">
    <source>
        <dbReference type="ARBA" id="ARBA00001933"/>
    </source>
</evidence>
<dbReference type="STRING" id="526221.C9SX33"/>
<dbReference type="eggNOG" id="KOG1405">
    <property type="taxonomic scope" value="Eukaryota"/>
</dbReference>
<dbReference type="Pfam" id="PF00202">
    <property type="entry name" value="Aminotran_3"/>
    <property type="match status" value="2"/>
</dbReference>
<dbReference type="GO" id="GO:0009450">
    <property type="term" value="P:gamma-aminobutyric acid catabolic process"/>
    <property type="evidence" value="ECO:0007669"/>
    <property type="project" value="TreeGrafter"/>
</dbReference>
<protein>
    <submittedName>
        <fullName evidence="7">4-aminobutyrate aminotransferase</fullName>
    </submittedName>
</protein>
<reference evidence="8" key="1">
    <citation type="journal article" date="2011" name="PLoS Pathog.">
        <title>Comparative genomics yields insights into niche adaptation of plant vascular wilt pathogens.</title>
        <authorList>
            <person name="Klosterman S.J."/>
            <person name="Subbarao K.V."/>
            <person name="Kang S."/>
            <person name="Veronese P."/>
            <person name="Gold S.E."/>
            <person name="Thomma B.P.H.J."/>
            <person name="Chen Z."/>
            <person name="Henrissat B."/>
            <person name="Lee Y.-H."/>
            <person name="Park J."/>
            <person name="Garcia-Pedrajas M.D."/>
            <person name="Barbara D.J."/>
            <person name="Anchieta A."/>
            <person name="de Jonge R."/>
            <person name="Santhanam P."/>
            <person name="Maruthachalam K."/>
            <person name="Atallah Z."/>
            <person name="Amyotte S.G."/>
            <person name="Paz Z."/>
            <person name="Inderbitzin P."/>
            <person name="Hayes R.J."/>
            <person name="Heiman D.I."/>
            <person name="Young S."/>
            <person name="Zeng Q."/>
            <person name="Engels R."/>
            <person name="Galagan J."/>
            <person name="Cuomo C.A."/>
            <person name="Dobinson K.F."/>
            <person name="Ma L.-J."/>
        </authorList>
    </citation>
    <scope>NUCLEOTIDE SEQUENCE [LARGE SCALE GENOMIC DNA]</scope>
    <source>
        <strain evidence="8">VaMs.102 / ATCC MYA-4576 / FGSC 10136</strain>
    </source>
</reference>
<dbReference type="GeneID" id="9528969"/>
<gene>
    <name evidence="7" type="ORF">VDBG_09333</name>
</gene>
<dbReference type="RefSeq" id="XP_003000138.1">
    <property type="nucleotide sequence ID" value="XM_003000092.1"/>
</dbReference>
<dbReference type="OrthoDB" id="10260828at2759"/>
<dbReference type="HOGENOM" id="CLU_016922_12_0_1"/>
<dbReference type="InterPro" id="IPR015422">
    <property type="entry name" value="PyrdxlP-dep_Trfase_small"/>
</dbReference>
<dbReference type="KEGG" id="val:VDBG_09333"/>
<keyword evidence="8" id="KW-1185">Reference proteome</keyword>
<sequence>MPAILENSVATEVPGPLSKAASKQLDAFFDARAIHFVVDYEKSSGNYIVDVDGNRYLDVYAQIASIPVGYNNAALVAAAKSPEMISALVNRPAIGNFPSSNWAELLKQGLFRAAPAGLDNIFTAQSGSEANELAYKACFMLYRRKERGEGVEWTAEETSSCLNNAKPGSPDLAIMSFANFFHGRGFGSLSTTRSKAVKSSTCRRSIGRRRPSRWRNRSRARVATTPSPAFFQGLRDITKKHGVVMIVDEVQTGFGATGRFWGHEHWNLTSPPDIVTFSKKAQTAGYFFGDRMLVPDKAYRQFNTWMGDPARVIMCKAVIEEILDNKLVEQCARVGGLLYAEISKLAERYPEQVQNLRGKGQGTFIAFDTPQPAELVRAMKQIGVNIGTCGVRTVRLRPMLVFEEAHVSTLISAFDMVLSTL</sequence>
<dbReference type="InterPro" id="IPR049704">
    <property type="entry name" value="Aminotrans_3_PPA_site"/>
</dbReference>
<organism evidence="8">
    <name type="scientific">Verticillium alfalfae (strain VaMs.102 / ATCC MYA-4576 / FGSC 10136)</name>
    <name type="common">Verticillium wilt of alfalfa</name>
    <name type="synonym">Verticillium albo-atrum</name>
    <dbReference type="NCBI Taxonomy" id="526221"/>
    <lineage>
        <taxon>Eukaryota</taxon>
        <taxon>Fungi</taxon>
        <taxon>Dikarya</taxon>
        <taxon>Ascomycota</taxon>
        <taxon>Pezizomycotina</taxon>
        <taxon>Sordariomycetes</taxon>
        <taxon>Hypocreomycetidae</taxon>
        <taxon>Glomerellales</taxon>
        <taxon>Plectosphaerellaceae</taxon>
        <taxon>Verticillium</taxon>
    </lineage>
</organism>
<dbReference type="SUPFAM" id="SSF53383">
    <property type="entry name" value="PLP-dependent transferases"/>
    <property type="match status" value="1"/>
</dbReference>
<dbReference type="Gene3D" id="3.90.1150.10">
    <property type="entry name" value="Aspartate Aminotransferase, domain 1"/>
    <property type="match status" value="2"/>
</dbReference>
<dbReference type="InterPro" id="IPR015421">
    <property type="entry name" value="PyrdxlP-dep_Trfase_major"/>
</dbReference>
<dbReference type="OMA" id="ERIMTTW"/>
<dbReference type="InterPro" id="IPR015424">
    <property type="entry name" value="PyrdxlP-dep_Trfase"/>
</dbReference>
<keyword evidence="4 7" id="KW-0808">Transferase</keyword>
<dbReference type="Proteomes" id="UP000008698">
    <property type="component" value="Unassembled WGS sequence"/>
</dbReference>
<evidence type="ECO:0000313" key="7">
    <source>
        <dbReference type="EMBL" id="EEY23223.1"/>
    </source>
</evidence>
<evidence type="ECO:0000256" key="5">
    <source>
        <dbReference type="ARBA" id="ARBA00022898"/>
    </source>
</evidence>
<comment type="similarity">
    <text evidence="2 6">Belongs to the class-III pyridoxal-phosphate-dependent aminotransferase family.</text>
</comment>
<dbReference type="EMBL" id="DS985228">
    <property type="protein sequence ID" value="EEY23223.1"/>
    <property type="molecule type" value="Genomic_DNA"/>
</dbReference>